<dbReference type="GO" id="GO:0004859">
    <property type="term" value="F:phospholipase inhibitor activity"/>
    <property type="evidence" value="ECO:0007669"/>
    <property type="project" value="InterPro"/>
</dbReference>
<dbReference type="PANTHER" id="PTHR10502:SF25">
    <property type="entry name" value="ANNEXIN A3"/>
    <property type="match status" value="1"/>
</dbReference>
<reference evidence="8" key="1">
    <citation type="journal article" date="2006" name="Science">
        <title>Ancient noncoding elements conserved in the human genome.</title>
        <authorList>
            <person name="Venkatesh B."/>
            <person name="Kirkness E.F."/>
            <person name="Loh Y.H."/>
            <person name="Halpern A.L."/>
            <person name="Lee A.P."/>
            <person name="Johnson J."/>
            <person name="Dandona N."/>
            <person name="Viswanathan L.D."/>
            <person name="Tay A."/>
            <person name="Venter J.C."/>
            <person name="Strausberg R.L."/>
            <person name="Brenner S."/>
        </authorList>
    </citation>
    <scope>NUCLEOTIDE SEQUENCE [LARGE SCALE GENOMIC DNA]</scope>
</reference>
<dbReference type="GeneTree" id="ENSGT00940000159174"/>
<dbReference type="SUPFAM" id="SSF47874">
    <property type="entry name" value="Annexin"/>
    <property type="match status" value="1"/>
</dbReference>
<keyword evidence="3 6" id="KW-0106">Calcium</keyword>
<proteinExistence type="inferred from homology"/>
<accession>A0A4W3HIN0</accession>
<dbReference type="Proteomes" id="UP000314986">
    <property type="component" value="Unassembled WGS sequence"/>
</dbReference>
<dbReference type="GO" id="GO:0005634">
    <property type="term" value="C:nucleus"/>
    <property type="evidence" value="ECO:0007669"/>
    <property type="project" value="TreeGrafter"/>
</dbReference>
<comment type="similarity">
    <text evidence="1 6">Belongs to the annexin family.</text>
</comment>
<dbReference type="Ensembl" id="ENSCMIT00000015250.1">
    <property type="protein sequence ID" value="ENSCMIP00000014937.1"/>
    <property type="gene ID" value="ENSCMIG00000007326.1"/>
</dbReference>
<name>A0A4W3HIN0_CALMI</name>
<evidence type="ECO:0000313" key="7">
    <source>
        <dbReference type="Ensembl" id="ENSCMIP00000014937.1"/>
    </source>
</evidence>
<dbReference type="OrthoDB" id="37886at2759"/>
<gene>
    <name evidence="7" type="primary">anxa3a</name>
</gene>
<dbReference type="GO" id="GO:0005509">
    <property type="term" value="F:calcium ion binding"/>
    <property type="evidence" value="ECO:0007669"/>
    <property type="project" value="InterPro"/>
</dbReference>
<dbReference type="Gene3D" id="1.10.220.10">
    <property type="entry name" value="Annexin"/>
    <property type="match status" value="4"/>
</dbReference>
<reference evidence="7" key="4">
    <citation type="submission" date="2025-08" db="UniProtKB">
        <authorList>
            <consortium name="Ensembl"/>
        </authorList>
    </citation>
    <scope>IDENTIFICATION</scope>
</reference>
<dbReference type="AlphaFoldDB" id="A0A4W3HIN0"/>
<dbReference type="InParanoid" id="A0A4W3HIN0"/>
<keyword evidence="5 6" id="KW-0111">Calcium/phospholipid-binding</keyword>
<dbReference type="InterPro" id="IPR002390">
    <property type="entry name" value="ANX3"/>
</dbReference>
<dbReference type="GO" id="GO:0005737">
    <property type="term" value="C:cytoplasm"/>
    <property type="evidence" value="ECO:0007669"/>
    <property type="project" value="TreeGrafter"/>
</dbReference>
<dbReference type="InterPro" id="IPR001464">
    <property type="entry name" value="Annexin"/>
</dbReference>
<dbReference type="Pfam" id="PF00191">
    <property type="entry name" value="Annexin"/>
    <property type="match status" value="4"/>
</dbReference>
<keyword evidence="8" id="KW-1185">Reference proteome</keyword>
<dbReference type="RefSeq" id="XP_007895170.1">
    <property type="nucleotide sequence ID" value="XM_007896979.2"/>
</dbReference>
<protein>
    <recommendedName>
        <fullName evidence="6">Annexin</fullName>
    </recommendedName>
</protein>
<dbReference type="SMART" id="SM00335">
    <property type="entry name" value="ANX"/>
    <property type="match status" value="4"/>
</dbReference>
<dbReference type="PROSITE" id="PS00223">
    <property type="entry name" value="ANNEXIN_1"/>
    <property type="match status" value="3"/>
</dbReference>
<dbReference type="FunFam" id="1.10.220.10:FF:000002">
    <property type="entry name" value="Annexin"/>
    <property type="match status" value="1"/>
</dbReference>
<sequence>MSTTWPGTIRGTICDYTCFNPGKDADLLRKALVGLGTDEQAIIDILTHRSNAQRQQIAKEYKSTCGNELIADLQNDLSGDFRQAITALMEYPAVYDAKVLRKAIQGAGTDEGLLTEILVSRNNQQIREIKEAYQAEYKDDLVKDIASDVSGDFKRAVITLLEARRDENCPVVDEKLVRNDAQALHKAGEKQLGTDEDKFIDILCSRSIPHLQATFETYKIISNKDLEESIKSEMSGDLRNFMLTMVQYAKSAPTFFANKIVKSVKGLGTDENTLTRILVTRSEMDLLDIQDQYKLLAGCSMSSTIKSETSGDYKKLLLKICGSEN</sequence>
<evidence type="ECO:0000256" key="2">
    <source>
        <dbReference type="ARBA" id="ARBA00022737"/>
    </source>
</evidence>
<keyword evidence="2 6" id="KW-0677">Repeat</keyword>
<dbReference type="GeneID" id="103180884"/>
<dbReference type="PROSITE" id="PS51897">
    <property type="entry name" value="ANNEXIN_2"/>
    <property type="match status" value="4"/>
</dbReference>
<dbReference type="PRINTS" id="PR00196">
    <property type="entry name" value="ANNEXIN"/>
</dbReference>
<dbReference type="InterPro" id="IPR018252">
    <property type="entry name" value="Annexin_repeat_CS"/>
</dbReference>
<dbReference type="PRINTS" id="PR00199">
    <property type="entry name" value="ANNEXINIII"/>
</dbReference>
<evidence type="ECO:0000256" key="5">
    <source>
        <dbReference type="ARBA" id="ARBA00023302"/>
    </source>
</evidence>
<dbReference type="GO" id="GO:0001786">
    <property type="term" value="F:phosphatidylserine binding"/>
    <property type="evidence" value="ECO:0007669"/>
    <property type="project" value="TreeGrafter"/>
</dbReference>
<dbReference type="KEGG" id="cmk:103180884"/>
<dbReference type="FunFam" id="1.10.220.10:FF:000001">
    <property type="entry name" value="Annexin"/>
    <property type="match status" value="1"/>
</dbReference>
<reference evidence="8" key="3">
    <citation type="journal article" date="2014" name="Nature">
        <title>Elephant shark genome provides unique insights into gnathostome evolution.</title>
        <authorList>
            <consortium name="International Elephant Shark Genome Sequencing Consortium"/>
            <person name="Venkatesh B."/>
            <person name="Lee A.P."/>
            <person name="Ravi V."/>
            <person name="Maurya A.K."/>
            <person name="Lian M.M."/>
            <person name="Swann J.B."/>
            <person name="Ohta Y."/>
            <person name="Flajnik M.F."/>
            <person name="Sutoh Y."/>
            <person name="Kasahara M."/>
            <person name="Hoon S."/>
            <person name="Gangu V."/>
            <person name="Roy S.W."/>
            <person name="Irimia M."/>
            <person name="Korzh V."/>
            <person name="Kondrychyn I."/>
            <person name="Lim Z.W."/>
            <person name="Tay B.H."/>
            <person name="Tohari S."/>
            <person name="Kong K.W."/>
            <person name="Ho S."/>
            <person name="Lorente-Galdos B."/>
            <person name="Quilez J."/>
            <person name="Marques-Bonet T."/>
            <person name="Raney B.J."/>
            <person name="Ingham P.W."/>
            <person name="Tay A."/>
            <person name="Hillier L.W."/>
            <person name="Minx P."/>
            <person name="Boehm T."/>
            <person name="Wilson R.K."/>
            <person name="Brenner S."/>
            <person name="Warren W.C."/>
        </authorList>
    </citation>
    <scope>NUCLEOTIDE SEQUENCE [LARGE SCALE GENOMIC DNA]</scope>
</reference>
<evidence type="ECO:0000256" key="6">
    <source>
        <dbReference type="RuleBase" id="RU003540"/>
    </source>
</evidence>
<organism evidence="7 8">
    <name type="scientific">Callorhinchus milii</name>
    <name type="common">Ghost shark</name>
    <dbReference type="NCBI Taxonomy" id="7868"/>
    <lineage>
        <taxon>Eukaryota</taxon>
        <taxon>Metazoa</taxon>
        <taxon>Chordata</taxon>
        <taxon>Craniata</taxon>
        <taxon>Vertebrata</taxon>
        <taxon>Chondrichthyes</taxon>
        <taxon>Holocephali</taxon>
        <taxon>Chimaeriformes</taxon>
        <taxon>Callorhinchidae</taxon>
        <taxon>Callorhinchus</taxon>
    </lineage>
</organism>
<keyword evidence="4 6" id="KW-0041">Annexin</keyword>
<dbReference type="FunFam" id="1.10.220.10:FF:000004">
    <property type="entry name" value="Annexin"/>
    <property type="match status" value="1"/>
</dbReference>
<dbReference type="InterPro" id="IPR037104">
    <property type="entry name" value="Annexin_sf"/>
</dbReference>
<dbReference type="PANTHER" id="PTHR10502">
    <property type="entry name" value="ANNEXIN"/>
    <property type="match status" value="1"/>
</dbReference>
<dbReference type="GO" id="GO:0005886">
    <property type="term" value="C:plasma membrane"/>
    <property type="evidence" value="ECO:0007669"/>
    <property type="project" value="TreeGrafter"/>
</dbReference>
<evidence type="ECO:0000256" key="3">
    <source>
        <dbReference type="ARBA" id="ARBA00022837"/>
    </source>
</evidence>
<dbReference type="CTD" id="447893"/>
<dbReference type="FunFam" id="1.10.220.10:FF:000003">
    <property type="entry name" value="Annexin"/>
    <property type="match status" value="1"/>
</dbReference>
<evidence type="ECO:0000313" key="8">
    <source>
        <dbReference type="Proteomes" id="UP000314986"/>
    </source>
</evidence>
<dbReference type="STRING" id="7868.ENSCMIP00000014937"/>
<evidence type="ECO:0000256" key="4">
    <source>
        <dbReference type="ARBA" id="ARBA00023216"/>
    </source>
</evidence>
<comment type="domain">
    <text evidence="6">A pair of annexin repeats may form one binding site for calcium and phospholipid.</text>
</comment>
<dbReference type="InterPro" id="IPR018502">
    <property type="entry name" value="Annexin_repeat"/>
</dbReference>
<dbReference type="GO" id="GO:0012506">
    <property type="term" value="C:vesicle membrane"/>
    <property type="evidence" value="ECO:0007669"/>
    <property type="project" value="TreeGrafter"/>
</dbReference>
<evidence type="ECO:0000256" key="1">
    <source>
        <dbReference type="ARBA" id="ARBA00007831"/>
    </source>
</evidence>
<reference evidence="8" key="2">
    <citation type="journal article" date="2007" name="PLoS Biol.">
        <title>Survey sequencing and comparative analysis of the elephant shark (Callorhinchus milii) genome.</title>
        <authorList>
            <person name="Venkatesh B."/>
            <person name="Kirkness E.F."/>
            <person name="Loh Y.H."/>
            <person name="Halpern A.L."/>
            <person name="Lee A.P."/>
            <person name="Johnson J."/>
            <person name="Dandona N."/>
            <person name="Viswanathan L.D."/>
            <person name="Tay A."/>
            <person name="Venter J.C."/>
            <person name="Strausberg R.L."/>
            <person name="Brenner S."/>
        </authorList>
    </citation>
    <scope>NUCLEOTIDE SEQUENCE [LARGE SCALE GENOMIC DNA]</scope>
</reference>
<dbReference type="GO" id="GO:0005544">
    <property type="term" value="F:calcium-dependent phospholipid binding"/>
    <property type="evidence" value="ECO:0007669"/>
    <property type="project" value="UniProtKB-KW"/>
</dbReference>
<reference evidence="7" key="5">
    <citation type="submission" date="2025-09" db="UniProtKB">
        <authorList>
            <consortium name="Ensembl"/>
        </authorList>
    </citation>
    <scope>IDENTIFICATION</scope>
</reference>
<dbReference type="OMA" id="YFAECLH"/>